<dbReference type="GO" id="GO:0106300">
    <property type="term" value="P:protein-DNA covalent cross-linking repair"/>
    <property type="evidence" value="ECO:0007669"/>
    <property type="project" value="InterPro"/>
</dbReference>
<dbReference type="AlphaFoldDB" id="A0A5N5IPR4"/>
<keyword evidence="2 8" id="KW-0645">Protease</keyword>
<protein>
    <recommendedName>
        <fullName evidence="8">Abasic site processing protein</fullName>
        <ecNumber evidence="8">3.4.-.-</ecNumber>
    </recommendedName>
</protein>
<comment type="caution">
    <text evidence="9">The sequence shown here is derived from an EMBL/GenBank/DDBJ whole genome shotgun (WGS) entry which is preliminary data.</text>
</comment>
<keyword evidence="6" id="KW-0238">DNA-binding</keyword>
<proteinExistence type="inferred from homology"/>
<dbReference type="RefSeq" id="WP_151890089.1">
    <property type="nucleotide sequence ID" value="NZ_VNIK02000004.1"/>
</dbReference>
<keyword evidence="5" id="KW-0190">Covalent protein-DNA linkage</keyword>
<dbReference type="GO" id="GO:0003697">
    <property type="term" value="F:single-stranded DNA binding"/>
    <property type="evidence" value="ECO:0007669"/>
    <property type="project" value="InterPro"/>
</dbReference>
<evidence type="ECO:0000256" key="6">
    <source>
        <dbReference type="ARBA" id="ARBA00023125"/>
    </source>
</evidence>
<dbReference type="GO" id="GO:0006508">
    <property type="term" value="P:proteolysis"/>
    <property type="evidence" value="ECO:0007669"/>
    <property type="project" value="UniProtKB-KW"/>
</dbReference>
<dbReference type="PANTHER" id="PTHR13604">
    <property type="entry name" value="DC12-RELATED"/>
    <property type="match status" value="1"/>
</dbReference>
<dbReference type="Gene3D" id="3.90.1680.10">
    <property type="entry name" value="SOS response associated peptidase-like"/>
    <property type="match status" value="1"/>
</dbReference>
<dbReference type="OrthoDB" id="9782620at2"/>
<keyword evidence="7" id="KW-0456">Lyase</keyword>
<dbReference type="EC" id="3.4.-.-" evidence="8"/>
<dbReference type="Proteomes" id="UP000319204">
    <property type="component" value="Unassembled WGS sequence"/>
</dbReference>
<comment type="similarity">
    <text evidence="1 8">Belongs to the SOS response-associated peptidase family.</text>
</comment>
<dbReference type="GO" id="GO:0008233">
    <property type="term" value="F:peptidase activity"/>
    <property type="evidence" value="ECO:0007669"/>
    <property type="project" value="UniProtKB-KW"/>
</dbReference>
<gene>
    <name evidence="9" type="ORF">FOT42_008200</name>
</gene>
<name>A0A5N5IPR4_9FLAO</name>
<sequence length="229" mass="26284">MIYKLSNAVERKVIETEFGIPFKYPHIYSPSLIINGFNETNLSVVTMESPYEINYAIWGLMPQNFKEDWHIFQNNANTLNVGLRELENIQWMRESLEERRCLIIVSGFYTHLLHNGGTSTYHLYKPSQKPFMLAGVYNVLEDGFYCSALITSSADTSISSYHDLSNMVPVVIRKEDVGLWLSQDTSLDQVKEYVERPPKVNLKAELISNGVFAKNLSFTSDLRTINIKN</sequence>
<evidence type="ECO:0000256" key="7">
    <source>
        <dbReference type="ARBA" id="ARBA00023239"/>
    </source>
</evidence>
<organism evidence="9 10">
    <name type="scientific">Flagellimonas hadalis</name>
    <dbReference type="NCBI Taxonomy" id="2597517"/>
    <lineage>
        <taxon>Bacteria</taxon>
        <taxon>Pseudomonadati</taxon>
        <taxon>Bacteroidota</taxon>
        <taxon>Flavobacteriia</taxon>
        <taxon>Flavobacteriales</taxon>
        <taxon>Flavobacteriaceae</taxon>
        <taxon>Flagellimonas</taxon>
    </lineage>
</organism>
<dbReference type="Pfam" id="PF02586">
    <property type="entry name" value="SRAP"/>
    <property type="match status" value="1"/>
</dbReference>
<dbReference type="PANTHER" id="PTHR13604:SF0">
    <property type="entry name" value="ABASIC SITE PROCESSING PROTEIN HMCES"/>
    <property type="match status" value="1"/>
</dbReference>
<evidence type="ECO:0000256" key="4">
    <source>
        <dbReference type="ARBA" id="ARBA00022801"/>
    </source>
</evidence>
<keyword evidence="10" id="KW-1185">Reference proteome</keyword>
<evidence type="ECO:0000256" key="1">
    <source>
        <dbReference type="ARBA" id="ARBA00008136"/>
    </source>
</evidence>
<dbReference type="InterPro" id="IPR003738">
    <property type="entry name" value="SRAP"/>
</dbReference>
<evidence type="ECO:0000256" key="5">
    <source>
        <dbReference type="ARBA" id="ARBA00023124"/>
    </source>
</evidence>
<evidence type="ECO:0000256" key="8">
    <source>
        <dbReference type="RuleBase" id="RU364100"/>
    </source>
</evidence>
<dbReference type="InterPro" id="IPR036590">
    <property type="entry name" value="SRAP-like"/>
</dbReference>
<evidence type="ECO:0000313" key="9">
    <source>
        <dbReference type="EMBL" id="KAB5489416.1"/>
    </source>
</evidence>
<accession>A0A5N5IPR4</accession>
<evidence type="ECO:0000256" key="3">
    <source>
        <dbReference type="ARBA" id="ARBA00022763"/>
    </source>
</evidence>
<dbReference type="GO" id="GO:0016829">
    <property type="term" value="F:lyase activity"/>
    <property type="evidence" value="ECO:0007669"/>
    <property type="project" value="UniProtKB-KW"/>
</dbReference>
<dbReference type="EMBL" id="VNIK02000004">
    <property type="protein sequence ID" value="KAB5489416.1"/>
    <property type="molecule type" value="Genomic_DNA"/>
</dbReference>
<keyword evidence="3" id="KW-0227">DNA damage</keyword>
<evidence type="ECO:0000313" key="10">
    <source>
        <dbReference type="Proteomes" id="UP000319204"/>
    </source>
</evidence>
<dbReference type="SUPFAM" id="SSF143081">
    <property type="entry name" value="BB1717-like"/>
    <property type="match status" value="1"/>
</dbReference>
<reference evidence="9" key="1">
    <citation type="submission" date="2019-10" db="EMBL/GenBank/DDBJ databases">
        <title>Muricauda hadale sp. nov., a piezophilic bacterium isolated from hadopelagic water of the Mariana Trench.</title>
        <authorList>
            <person name="Wei Y."/>
        </authorList>
    </citation>
    <scope>NUCLEOTIDE SEQUENCE [LARGE SCALE GENOMIC DNA]</scope>
    <source>
        <strain evidence="9">MT-229</strain>
    </source>
</reference>
<evidence type="ECO:0000256" key="2">
    <source>
        <dbReference type="ARBA" id="ARBA00022670"/>
    </source>
</evidence>
<keyword evidence="4 8" id="KW-0378">Hydrolase</keyword>